<sequence length="442" mass="51472">MFKRKIYEKLVEWKKDSDGRTALLVEGARRIGKSTVVENFAKNEYESYILIDFSTASRTVRELFEDISDLNYIFLQLQLQYKVDLHERKSLIIFDEVQLCPLARQAIKSLVKDHRYDYIETGSLISIKKNVQDILIPSEERKISMYPMDYEEFLWAIGDTVSTSLVKKLFEAEQALGERMNRKLLRDFRLYMLVGGMPQAVDEYIKTNNFRKVDAVKRDILSLYEDDFKKIDATGRLSVLFDAIPAQLNKNASRYQISSVLDSGWSDKMLELIAELKDSKTVLISYHTNDPNAGMANNKDLTKFKMFLCDTGLFVTLMFKDKDFTENIIYEKLLNDKLSTNLGYLYENVVAQILAANGNELFYYTFANPISKHNYEIDFLLARKNKLCPIEIKSSGYKTHKSLDAFSQKYSDRILWKYLVYTKDLCKDQDIICLPVYMAQFL</sequence>
<name>A0A3E2XK97_9FIRM</name>
<reference evidence="3 4" key="1">
    <citation type="submission" date="2018-08" db="EMBL/GenBank/DDBJ databases">
        <title>A genome reference for cultivated species of the human gut microbiota.</title>
        <authorList>
            <person name="Zou Y."/>
            <person name="Xue W."/>
            <person name="Luo G."/>
        </authorList>
    </citation>
    <scope>NUCLEOTIDE SEQUENCE [LARGE SCALE GENOMIC DNA]</scope>
    <source>
        <strain evidence="3 4">AM28-39</strain>
    </source>
</reference>
<proteinExistence type="predicted"/>
<dbReference type="Proteomes" id="UP000261231">
    <property type="component" value="Unassembled WGS sequence"/>
</dbReference>
<feature type="domain" description="DUF4143" evidence="2">
    <location>
        <begin position="228"/>
        <end position="395"/>
    </location>
</feature>
<comment type="caution">
    <text evidence="3">The sequence shown here is derived from an EMBL/GenBank/DDBJ whole genome shotgun (WGS) entry which is preliminary data.</text>
</comment>
<dbReference type="SUPFAM" id="SSF52980">
    <property type="entry name" value="Restriction endonuclease-like"/>
    <property type="match status" value="1"/>
</dbReference>
<dbReference type="EMBL" id="QVFD01000010">
    <property type="protein sequence ID" value="RGC45816.1"/>
    <property type="molecule type" value="Genomic_DNA"/>
</dbReference>
<protein>
    <submittedName>
        <fullName evidence="3">DUF4143 domain-containing protein</fullName>
    </submittedName>
</protein>
<gene>
    <name evidence="3" type="ORF">DW747_10700</name>
</gene>
<feature type="domain" description="AAA" evidence="1">
    <location>
        <begin position="21"/>
        <end position="154"/>
    </location>
</feature>
<evidence type="ECO:0000259" key="2">
    <source>
        <dbReference type="Pfam" id="PF13635"/>
    </source>
</evidence>
<dbReference type="OrthoDB" id="9801806at2"/>
<dbReference type="Pfam" id="PF13173">
    <property type="entry name" value="AAA_14"/>
    <property type="match status" value="1"/>
</dbReference>
<dbReference type="Pfam" id="PF13635">
    <property type="entry name" value="DUF4143"/>
    <property type="match status" value="1"/>
</dbReference>
<evidence type="ECO:0000259" key="1">
    <source>
        <dbReference type="Pfam" id="PF13173"/>
    </source>
</evidence>
<organism evidence="3 4">
    <name type="scientific">Coprococcus catus</name>
    <dbReference type="NCBI Taxonomy" id="116085"/>
    <lineage>
        <taxon>Bacteria</taxon>
        <taxon>Bacillati</taxon>
        <taxon>Bacillota</taxon>
        <taxon>Clostridia</taxon>
        <taxon>Lachnospirales</taxon>
        <taxon>Lachnospiraceae</taxon>
        <taxon>Coprococcus</taxon>
    </lineage>
</organism>
<evidence type="ECO:0000313" key="4">
    <source>
        <dbReference type="Proteomes" id="UP000261231"/>
    </source>
</evidence>
<evidence type="ECO:0000313" key="3">
    <source>
        <dbReference type="EMBL" id="RGC45816.1"/>
    </source>
</evidence>
<dbReference type="PANTHER" id="PTHR33295">
    <property type="entry name" value="ATPASE"/>
    <property type="match status" value="1"/>
</dbReference>
<dbReference type="InterPro" id="IPR011335">
    <property type="entry name" value="Restrct_endonuc-II-like"/>
</dbReference>
<dbReference type="AlphaFoldDB" id="A0A3E2XK97"/>
<dbReference type="InterPro" id="IPR025420">
    <property type="entry name" value="DUF4143"/>
</dbReference>
<keyword evidence="4" id="KW-1185">Reference proteome</keyword>
<dbReference type="PANTHER" id="PTHR33295:SF7">
    <property type="entry name" value="ATPASE"/>
    <property type="match status" value="1"/>
</dbReference>
<dbReference type="SUPFAM" id="SSF52540">
    <property type="entry name" value="P-loop containing nucleoside triphosphate hydrolases"/>
    <property type="match status" value="1"/>
</dbReference>
<dbReference type="InterPro" id="IPR027417">
    <property type="entry name" value="P-loop_NTPase"/>
</dbReference>
<dbReference type="RefSeq" id="WP_117540521.1">
    <property type="nucleotide sequence ID" value="NZ_QVFD01000010.1"/>
</dbReference>
<dbReference type="InterPro" id="IPR041682">
    <property type="entry name" value="AAA_14"/>
</dbReference>
<accession>A0A3E2XK97</accession>